<gene>
    <name evidence="2" type="ORF">ENS19_06950</name>
</gene>
<keyword evidence="1" id="KW-0812">Transmembrane</keyword>
<proteinExistence type="predicted"/>
<reference evidence="2" key="1">
    <citation type="journal article" date="2020" name="mSystems">
        <title>Genome- and Community-Level Interaction Insights into Carbon Utilization and Element Cycling Functions of Hydrothermarchaeota in Hydrothermal Sediment.</title>
        <authorList>
            <person name="Zhou Z."/>
            <person name="Liu Y."/>
            <person name="Xu W."/>
            <person name="Pan J."/>
            <person name="Luo Z.H."/>
            <person name="Li M."/>
        </authorList>
    </citation>
    <scope>NUCLEOTIDE SEQUENCE [LARGE SCALE GENOMIC DNA]</scope>
    <source>
        <strain evidence="2">SpSt-468</strain>
    </source>
</reference>
<keyword evidence="1" id="KW-1133">Transmembrane helix</keyword>
<name>A0A7C3J2H6_9CREN</name>
<comment type="caution">
    <text evidence="2">The sequence shown here is derived from an EMBL/GenBank/DDBJ whole genome shotgun (WGS) entry which is preliminary data.</text>
</comment>
<protein>
    <submittedName>
        <fullName evidence="2">Uncharacterized protein</fullName>
    </submittedName>
</protein>
<accession>A0A7C3J2H6</accession>
<dbReference type="EMBL" id="DSTX01000011">
    <property type="protein sequence ID" value="HFK20995.1"/>
    <property type="molecule type" value="Genomic_DNA"/>
</dbReference>
<evidence type="ECO:0000313" key="2">
    <source>
        <dbReference type="EMBL" id="HFK20995.1"/>
    </source>
</evidence>
<sequence length="118" mass="12388">MGRVTVTQRSASLLIAAAALVALIAMPAAHASEGDGGTNSSIEDRFRSTIGGWIAAFQGNLDWLSAAMLDLIKNVIKAAYFVVGLAGFLMWSTGISRYSGKRLIMGAVLMALVSEVLL</sequence>
<dbReference type="AlphaFoldDB" id="A0A7C3J2H6"/>
<keyword evidence="1" id="KW-0472">Membrane</keyword>
<feature type="transmembrane region" description="Helical" evidence="1">
    <location>
        <begin position="78"/>
        <end position="95"/>
    </location>
</feature>
<organism evidence="2">
    <name type="scientific">Candidatus Methanomethylicus mesodigestus</name>
    <dbReference type="NCBI Taxonomy" id="1867258"/>
    <lineage>
        <taxon>Archaea</taxon>
        <taxon>Thermoproteota</taxon>
        <taxon>Methanosuratincolia</taxon>
        <taxon>Candidatus Methanomethylicales</taxon>
        <taxon>Candidatus Methanomethylicaceae</taxon>
        <taxon>Candidatus Methanomethylicus</taxon>
    </lineage>
</organism>
<evidence type="ECO:0000256" key="1">
    <source>
        <dbReference type="SAM" id="Phobius"/>
    </source>
</evidence>